<evidence type="ECO:0000256" key="1">
    <source>
        <dbReference type="SAM" id="Phobius"/>
    </source>
</evidence>
<dbReference type="Proteomes" id="UP000633205">
    <property type="component" value="Unassembled WGS sequence"/>
</dbReference>
<evidence type="ECO:0000313" key="2">
    <source>
        <dbReference type="EMBL" id="GGD36570.1"/>
    </source>
</evidence>
<protein>
    <submittedName>
        <fullName evidence="2">ABC transporter permease</fullName>
    </submittedName>
</protein>
<gene>
    <name evidence="2" type="ORF">GCM10010915_16530</name>
</gene>
<feature type="transmembrane region" description="Helical" evidence="1">
    <location>
        <begin position="120"/>
        <end position="145"/>
    </location>
</feature>
<dbReference type="RefSeq" id="WP_188711794.1">
    <property type="nucleotide sequence ID" value="NZ_BMHO01000001.1"/>
</dbReference>
<feature type="transmembrane region" description="Helical" evidence="1">
    <location>
        <begin position="165"/>
        <end position="189"/>
    </location>
</feature>
<keyword evidence="1" id="KW-0472">Membrane</keyword>
<name>A0A916Y9Y5_9MICO</name>
<reference evidence="2" key="1">
    <citation type="journal article" date="2014" name="Int. J. Syst. Evol. Microbiol.">
        <title>Complete genome sequence of Corynebacterium casei LMG S-19264T (=DSM 44701T), isolated from a smear-ripened cheese.</title>
        <authorList>
            <consortium name="US DOE Joint Genome Institute (JGI-PGF)"/>
            <person name="Walter F."/>
            <person name="Albersmeier A."/>
            <person name="Kalinowski J."/>
            <person name="Ruckert C."/>
        </authorList>
    </citation>
    <scope>NUCLEOTIDE SEQUENCE</scope>
    <source>
        <strain evidence="2">CGMCC 1.15152</strain>
    </source>
</reference>
<proteinExistence type="predicted"/>
<sequence length="281" mass="28950">MTSLATKPGRADDRATRVPFRGVVRSEWIKFTSVPSSFLAIAGIAAVGLGGSVFLGATLESSGVPSVPSLERTMNDVLSPMVILGQIIAGILGVMSSGAEYASGSMQTTVLASPRRVRILWAKVIVVFAAVTVTSLLTAIVSWAVSFAFYAPHGLEAPLDAPGVLLAIIGSGVYLGCCAMFGVGIGMLVRSTTAGAVLVFVVTLLGPILASVLPYGLFSRVVRAMLLGNAGDAMARVHDMPGPFLDIWGGHISPGAGWMIAAAWVVLALTLGAVALKKRDA</sequence>
<feature type="transmembrane region" description="Helical" evidence="1">
    <location>
        <begin position="256"/>
        <end position="276"/>
    </location>
</feature>
<keyword evidence="1" id="KW-1133">Transmembrane helix</keyword>
<keyword evidence="1" id="KW-0812">Transmembrane</keyword>
<comment type="caution">
    <text evidence="2">The sequence shown here is derived from an EMBL/GenBank/DDBJ whole genome shotgun (WGS) entry which is preliminary data.</text>
</comment>
<reference evidence="2" key="2">
    <citation type="submission" date="2020-09" db="EMBL/GenBank/DDBJ databases">
        <authorList>
            <person name="Sun Q."/>
            <person name="Zhou Y."/>
        </authorList>
    </citation>
    <scope>NUCLEOTIDE SEQUENCE</scope>
    <source>
        <strain evidence="2">CGMCC 1.15152</strain>
    </source>
</reference>
<accession>A0A916Y9Y5</accession>
<dbReference type="EMBL" id="BMHO01000001">
    <property type="protein sequence ID" value="GGD36570.1"/>
    <property type="molecule type" value="Genomic_DNA"/>
</dbReference>
<feature type="transmembrane region" description="Helical" evidence="1">
    <location>
        <begin position="77"/>
        <end position="99"/>
    </location>
</feature>
<keyword evidence="3" id="KW-1185">Reference proteome</keyword>
<dbReference type="AlphaFoldDB" id="A0A916Y9Y5"/>
<evidence type="ECO:0000313" key="3">
    <source>
        <dbReference type="Proteomes" id="UP000633205"/>
    </source>
</evidence>
<feature type="transmembrane region" description="Helical" evidence="1">
    <location>
        <begin position="196"/>
        <end position="218"/>
    </location>
</feature>
<feature type="transmembrane region" description="Helical" evidence="1">
    <location>
        <begin position="38"/>
        <end position="57"/>
    </location>
</feature>
<organism evidence="2 3">
    <name type="scientific">Microbacterium faecale</name>
    <dbReference type="NCBI Taxonomy" id="1804630"/>
    <lineage>
        <taxon>Bacteria</taxon>
        <taxon>Bacillati</taxon>
        <taxon>Actinomycetota</taxon>
        <taxon>Actinomycetes</taxon>
        <taxon>Micrococcales</taxon>
        <taxon>Microbacteriaceae</taxon>
        <taxon>Microbacterium</taxon>
    </lineage>
</organism>